<name>A0A5B9W9L2_9BACT</name>
<gene>
    <name evidence="1" type="ORF">OJF2_55140</name>
</gene>
<dbReference type="PROSITE" id="PS51257">
    <property type="entry name" value="PROKAR_LIPOPROTEIN"/>
    <property type="match status" value="1"/>
</dbReference>
<dbReference type="KEGG" id="agv:OJF2_55140"/>
<organism evidence="1 2">
    <name type="scientific">Aquisphaera giovannonii</name>
    <dbReference type="NCBI Taxonomy" id="406548"/>
    <lineage>
        <taxon>Bacteria</taxon>
        <taxon>Pseudomonadati</taxon>
        <taxon>Planctomycetota</taxon>
        <taxon>Planctomycetia</taxon>
        <taxon>Isosphaerales</taxon>
        <taxon>Isosphaeraceae</taxon>
        <taxon>Aquisphaera</taxon>
    </lineage>
</organism>
<dbReference type="Proteomes" id="UP000324233">
    <property type="component" value="Chromosome"/>
</dbReference>
<sequence length="163" mass="17286">MIAIGKSNHRLLLAVGTLSLFVLGCSDDGLDKRYPISGKVTYKGAPVATGTISFANEDPAKHGAQGELKDGYYSLTTLTPGDGALPGKYKVTIESRDIDLTEVRAFVKSKGGNPDAQLPQELVNKARAKAKSNVPEKYTALKTTPLTAEVGTSAKTLDFDLTD</sequence>
<protein>
    <recommendedName>
        <fullName evidence="3">Carboxypeptidase regulatory-like domain-containing protein</fullName>
    </recommendedName>
</protein>
<accession>A0A5B9W9L2</accession>
<keyword evidence="2" id="KW-1185">Reference proteome</keyword>
<evidence type="ECO:0000313" key="2">
    <source>
        <dbReference type="Proteomes" id="UP000324233"/>
    </source>
</evidence>
<dbReference type="EMBL" id="CP042997">
    <property type="protein sequence ID" value="QEH36929.1"/>
    <property type="molecule type" value="Genomic_DNA"/>
</dbReference>
<dbReference type="AlphaFoldDB" id="A0A5B9W9L2"/>
<evidence type="ECO:0000313" key="1">
    <source>
        <dbReference type="EMBL" id="QEH36929.1"/>
    </source>
</evidence>
<proteinExistence type="predicted"/>
<evidence type="ECO:0008006" key="3">
    <source>
        <dbReference type="Google" id="ProtNLM"/>
    </source>
</evidence>
<dbReference type="OrthoDB" id="285633at2"/>
<reference evidence="1 2" key="1">
    <citation type="submission" date="2019-08" db="EMBL/GenBank/DDBJ databases">
        <title>Deep-cultivation of Planctomycetes and their phenomic and genomic characterization uncovers novel biology.</title>
        <authorList>
            <person name="Wiegand S."/>
            <person name="Jogler M."/>
            <person name="Boedeker C."/>
            <person name="Pinto D."/>
            <person name="Vollmers J."/>
            <person name="Rivas-Marin E."/>
            <person name="Kohn T."/>
            <person name="Peeters S.H."/>
            <person name="Heuer A."/>
            <person name="Rast P."/>
            <person name="Oberbeckmann S."/>
            <person name="Bunk B."/>
            <person name="Jeske O."/>
            <person name="Meyerdierks A."/>
            <person name="Storesund J.E."/>
            <person name="Kallscheuer N."/>
            <person name="Luecker S."/>
            <person name="Lage O.M."/>
            <person name="Pohl T."/>
            <person name="Merkel B.J."/>
            <person name="Hornburger P."/>
            <person name="Mueller R.-W."/>
            <person name="Bruemmer F."/>
            <person name="Labrenz M."/>
            <person name="Spormann A.M."/>
            <person name="Op den Camp H."/>
            <person name="Overmann J."/>
            <person name="Amann R."/>
            <person name="Jetten M.S.M."/>
            <person name="Mascher T."/>
            <person name="Medema M.H."/>
            <person name="Devos D.P."/>
            <person name="Kaster A.-K."/>
            <person name="Ovreas L."/>
            <person name="Rohde M."/>
            <person name="Galperin M.Y."/>
            <person name="Jogler C."/>
        </authorList>
    </citation>
    <scope>NUCLEOTIDE SEQUENCE [LARGE SCALE GENOMIC DNA]</scope>
    <source>
        <strain evidence="1 2">OJF2</strain>
    </source>
</reference>